<organism evidence="2 3">
    <name type="scientific">Ceutorhynchus assimilis</name>
    <name type="common">cabbage seed weevil</name>
    <dbReference type="NCBI Taxonomy" id="467358"/>
    <lineage>
        <taxon>Eukaryota</taxon>
        <taxon>Metazoa</taxon>
        <taxon>Ecdysozoa</taxon>
        <taxon>Arthropoda</taxon>
        <taxon>Hexapoda</taxon>
        <taxon>Insecta</taxon>
        <taxon>Pterygota</taxon>
        <taxon>Neoptera</taxon>
        <taxon>Endopterygota</taxon>
        <taxon>Coleoptera</taxon>
        <taxon>Polyphaga</taxon>
        <taxon>Cucujiformia</taxon>
        <taxon>Curculionidae</taxon>
        <taxon>Ceutorhynchinae</taxon>
        <taxon>Ceutorhynchus</taxon>
    </lineage>
</organism>
<dbReference type="SUPFAM" id="SSF48403">
    <property type="entry name" value="Ankyrin repeat"/>
    <property type="match status" value="1"/>
</dbReference>
<dbReference type="EMBL" id="OU892278">
    <property type="protein sequence ID" value="CAG9764210.1"/>
    <property type="molecule type" value="Genomic_DNA"/>
</dbReference>
<dbReference type="Gene3D" id="1.25.40.20">
    <property type="entry name" value="Ankyrin repeat-containing domain"/>
    <property type="match status" value="1"/>
</dbReference>
<reference evidence="2" key="1">
    <citation type="submission" date="2022-01" db="EMBL/GenBank/DDBJ databases">
        <authorList>
            <person name="King R."/>
        </authorList>
    </citation>
    <scope>NUCLEOTIDE SEQUENCE</scope>
</reference>
<evidence type="ECO:0000313" key="2">
    <source>
        <dbReference type="EMBL" id="CAG9764210.1"/>
    </source>
</evidence>
<feature type="compositionally biased region" description="Polar residues" evidence="1">
    <location>
        <begin position="1"/>
        <end position="19"/>
    </location>
</feature>
<evidence type="ECO:0000313" key="3">
    <source>
        <dbReference type="Proteomes" id="UP001152799"/>
    </source>
</evidence>
<protein>
    <submittedName>
        <fullName evidence="2">Uncharacterized protein</fullName>
    </submittedName>
</protein>
<evidence type="ECO:0000256" key="1">
    <source>
        <dbReference type="SAM" id="MobiDB-lite"/>
    </source>
</evidence>
<sequence length="656" mass="75838">MDMETSGGQQPGPSRQVSINHPAPHHAEQGSQQFSTDNSDEIDFHITDDQGNTFLHREAASSSGIDFEHLLEQLEQKPNYMTIVNQYNKQHETALSLAIENERFDIAVLLLSLGETNSQLDGLVSVDSEKFERLVLYVEKRNKKKIINLLVHKASQLKRNRHGGDYQLKWLMHFSLQGNNDDVKFRLGTEVAGNKFDDLVFRYKDSNENIRYIYLQAKHEQHLGKTISGKRKKLTQTHIICELKKYFTTYLRQEPSEVDSLILCTNSKINFDPKEFHFGKISKEEIENKYKIFADLGGKLYKFTSENENDKNGFIKKLFGSDVSSDDKNKIKQLLSKFVFAVEQPGSIALGNKIKNKMGSDAFNFISYGCYFQHISEWFSQRYENDTARYLLSSEIKHFFDGLKYKIADLELNGLASLYNWEIEIFKSSDLRFEAENMNIKSIKEFLESQPTNKILKVVHKQESAFLSIAKVYQALKLYYKYIYEYTVSDLNSLYLLNSDTSNPGRVVSAFKSENKRILMIECSFIDKNGQELITNLYKEVLAGLNRKNKKIIFILNEKVNQVLEEILPIDNQTELMKTQLNEFELESQNKLLDKEIIFQGNKIKLKRFLGINNLSEQKSNLLYEAIDEDLLVQLINNEEIEIGTKLPDLNDCDSS</sequence>
<dbReference type="InterPro" id="IPR036770">
    <property type="entry name" value="Ankyrin_rpt-contain_sf"/>
</dbReference>
<name>A0A9N9QC43_9CUCU</name>
<dbReference type="OrthoDB" id="6747958at2759"/>
<gene>
    <name evidence="2" type="ORF">CEUTPL_LOCUS4854</name>
</gene>
<proteinExistence type="predicted"/>
<feature type="region of interest" description="Disordered" evidence="1">
    <location>
        <begin position="1"/>
        <end position="37"/>
    </location>
</feature>
<dbReference type="Proteomes" id="UP001152799">
    <property type="component" value="Chromosome 2"/>
</dbReference>
<accession>A0A9N9QC43</accession>
<keyword evidence="3" id="KW-1185">Reference proteome</keyword>
<dbReference type="AlphaFoldDB" id="A0A9N9QC43"/>